<evidence type="ECO:0000256" key="2">
    <source>
        <dbReference type="ARBA" id="ARBA00022737"/>
    </source>
</evidence>
<evidence type="ECO:0000313" key="9">
    <source>
        <dbReference type="EMBL" id="KAG5678898.1"/>
    </source>
</evidence>
<dbReference type="PANTHER" id="PTHR24394:SF29">
    <property type="entry name" value="MYONEURIN"/>
    <property type="match status" value="1"/>
</dbReference>
<dbReference type="PROSITE" id="PS50157">
    <property type="entry name" value="ZINC_FINGER_C2H2_2"/>
    <property type="match status" value="1"/>
</dbReference>
<dbReference type="AlphaFoldDB" id="A0A9J6CA13"/>
<feature type="compositionally biased region" description="Low complexity" evidence="7">
    <location>
        <begin position="378"/>
        <end position="389"/>
    </location>
</feature>
<dbReference type="GO" id="GO:0005634">
    <property type="term" value="C:nucleus"/>
    <property type="evidence" value="ECO:0007669"/>
    <property type="project" value="TreeGrafter"/>
</dbReference>
<dbReference type="Gene3D" id="3.30.160.60">
    <property type="entry name" value="Classic Zinc Finger"/>
    <property type="match status" value="3"/>
</dbReference>
<evidence type="ECO:0000256" key="6">
    <source>
        <dbReference type="PROSITE-ProRule" id="PRU00042"/>
    </source>
</evidence>
<dbReference type="PROSITE" id="PS00028">
    <property type="entry name" value="ZINC_FINGER_C2H2_1"/>
    <property type="match status" value="1"/>
</dbReference>
<dbReference type="EMBL" id="JADBJN010000002">
    <property type="protein sequence ID" value="KAG5678898.1"/>
    <property type="molecule type" value="Genomic_DNA"/>
</dbReference>
<evidence type="ECO:0000256" key="3">
    <source>
        <dbReference type="ARBA" id="ARBA00022771"/>
    </source>
</evidence>
<dbReference type="GO" id="GO:0000981">
    <property type="term" value="F:DNA-binding transcription factor activity, RNA polymerase II-specific"/>
    <property type="evidence" value="ECO:0007669"/>
    <property type="project" value="TreeGrafter"/>
</dbReference>
<evidence type="ECO:0000256" key="7">
    <source>
        <dbReference type="SAM" id="MobiDB-lite"/>
    </source>
</evidence>
<keyword evidence="3 6" id="KW-0863">Zinc-finger</keyword>
<protein>
    <recommendedName>
        <fullName evidence="8">C2H2-type domain-containing protein</fullName>
    </recommendedName>
</protein>
<proteinExistence type="predicted"/>
<keyword evidence="4" id="KW-0862">Zinc</keyword>
<sequence>MESTGSKPNQDWQHYFDIPSREQLRIDLATFLSKRPEFNGLIKIGKTYLRDEENFSNDVVVSSRYEIDDRYEMVKARNIFAECETEELALKFERALQAIAKEADLLIPGSDFCEGSFSGNAKHRFVIYVTKLKENLFKCVVCSKVATLDDMQVHHLEHDGVRTALATNKILKKLGRKQLPGHLIEPREWTVESLISPVCSYCGRQLKNRHALHEHEREHCPNNPNRRDKAVCEVCGMLIGARDMDRHMLTHGDSHMVNCDICGTRMRADNMPRHLRTHEKATCEVCGKILSVRHLPTHMKLHTEGPAQKQCPVCSKMISKSFFNKHLRTQYNDEATTKPCPVCGRIFAENSYNKHLRTQHPNYKKSGVAKGRVEKASTSKASSSSSSKK</sequence>
<reference evidence="9" key="1">
    <citation type="submission" date="2021-03" db="EMBL/GenBank/DDBJ databases">
        <title>Chromosome level genome of the anhydrobiotic midge Polypedilum vanderplanki.</title>
        <authorList>
            <person name="Yoshida Y."/>
            <person name="Kikawada T."/>
            <person name="Gusev O."/>
        </authorList>
    </citation>
    <scope>NUCLEOTIDE SEQUENCE</scope>
    <source>
        <strain evidence="9">NIAS01</strain>
        <tissue evidence="9">Whole body or cell culture</tissue>
    </source>
</reference>
<evidence type="ECO:0000256" key="4">
    <source>
        <dbReference type="ARBA" id="ARBA00022833"/>
    </source>
</evidence>
<keyword evidence="2" id="KW-0677">Repeat</keyword>
<keyword evidence="10" id="KW-1185">Reference proteome</keyword>
<dbReference type="SMART" id="SM00355">
    <property type="entry name" value="ZnF_C2H2"/>
    <property type="match status" value="6"/>
</dbReference>
<dbReference type="InterPro" id="IPR013087">
    <property type="entry name" value="Znf_C2H2_type"/>
</dbReference>
<dbReference type="GO" id="GO:0008270">
    <property type="term" value="F:zinc ion binding"/>
    <property type="evidence" value="ECO:0007669"/>
    <property type="project" value="UniProtKB-KW"/>
</dbReference>
<dbReference type="Proteomes" id="UP001107558">
    <property type="component" value="Chromosome 2"/>
</dbReference>
<evidence type="ECO:0000313" key="10">
    <source>
        <dbReference type="Proteomes" id="UP001107558"/>
    </source>
</evidence>
<feature type="domain" description="C2H2-type" evidence="8">
    <location>
        <begin position="197"/>
        <end position="224"/>
    </location>
</feature>
<evidence type="ECO:0000256" key="1">
    <source>
        <dbReference type="ARBA" id="ARBA00022723"/>
    </source>
</evidence>
<dbReference type="PANTHER" id="PTHR24394">
    <property type="entry name" value="ZINC FINGER PROTEIN"/>
    <property type="match status" value="1"/>
</dbReference>
<gene>
    <name evidence="9" type="ORF">PVAND_008522</name>
</gene>
<accession>A0A9J6CA13</accession>
<dbReference type="OrthoDB" id="6365676at2759"/>
<feature type="region of interest" description="Disordered" evidence="7">
    <location>
        <begin position="358"/>
        <end position="389"/>
    </location>
</feature>
<evidence type="ECO:0000259" key="8">
    <source>
        <dbReference type="PROSITE" id="PS50157"/>
    </source>
</evidence>
<keyword evidence="1" id="KW-0479">Metal-binding</keyword>
<evidence type="ECO:0000256" key="5">
    <source>
        <dbReference type="ARBA" id="ARBA00023242"/>
    </source>
</evidence>
<organism evidence="9 10">
    <name type="scientific">Polypedilum vanderplanki</name>
    <name type="common">Sleeping chironomid midge</name>
    <dbReference type="NCBI Taxonomy" id="319348"/>
    <lineage>
        <taxon>Eukaryota</taxon>
        <taxon>Metazoa</taxon>
        <taxon>Ecdysozoa</taxon>
        <taxon>Arthropoda</taxon>
        <taxon>Hexapoda</taxon>
        <taxon>Insecta</taxon>
        <taxon>Pterygota</taxon>
        <taxon>Neoptera</taxon>
        <taxon>Endopterygota</taxon>
        <taxon>Diptera</taxon>
        <taxon>Nematocera</taxon>
        <taxon>Chironomoidea</taxon>
        <taxon>Chironomidae</taxon>
        <taxon>Chironominae</taxon>
        <taxon>Polypedilum</taxon>
        <taxon>Polypedilum</taxon>
    </lineage>
</organism>
<keyword evidence="5" id="KW-0539">Nucleus</keyword>
<comment type="caution">
    <text evidence="9">The sequence shown here is derived from an EMBL/GenBank/DDBJ whole genome shotgun (WGS) entry which is preliminary data.</text>
</comment>
<name>A0A9J6CA13_POLVA</name>